<dbReference type="Proteomes" id="UP000789759">
    <property type="component" value="Unassembled WGS sequence"/>
</dbReference>
<dbReference type="InterPro" id="IPR012337">
    <property type="entry name" value="RNaseH-like_sf"/>
</dbReference>
<dbReference type="EMBL" id="CAJVQA010020584">
    <property type="protein sequence ID" value="CAG8764485.1"/>
    <property type="molecule type" value="Genomic_DNA"/>
</dbReference>
<evidence type="ECO:0000313" key="1">
    <source>
        <dbReference type="EMBL" id="CAG8764485.1"/>
    </source>
</evidence>
<dbReference type="AlphaFoldDB" id="A0A9N9J5Y8"/>
<name>A0A9N9J5Y8_9GLOM</name>
<dbReference type="GO" id="GO:0003676">
    <property type="term" value="F:nucleic acid binding"/>
    <property type="evidence" value="ECO:0007669"/>
    <property type="project" value="InterPro"/>
</dbReference>
<proteinExistence type="predicted"/>
<sequence length="259" mass="30139">MPYDKIGNRIYKHRGVIKDVATRFRKSYALTNKSSISLAKMFTKIYSDLNCPLTWPKVLIVDKGTKYLGECKDLLLSRGVKIQYAVTKEGVAIAEPDHQEFEKHAFYRQDAVDFRLPLSERCRAWVKGLCINDDTFNNTVTRLIHMTPNEAVKRALKGKKIFAEPAVKHRRPVGFEEPRLSYKDFVRYLLKPGELEYGPPIRRITDKNWSPQVYRIESTLIREGQPVMYKLEGGPKKKFVREQLQLIKKVELPPTWVLK</sequence>
<dbReference type="InterPro" id="IPR036397">
    <property type="entry name" value="RNaseH_sf"/>
</dbReference>
<accession>A0A9N9J5Y8</accession>
<comment type="caution">
    <text evidence="1">The sequence shown here is derived from an EMBL/GenBank/DDBJ whole genome shotgun (WGS) entry which is preliminary data.</text>
</comment>
<dbReference type="SUPFAM" id="SSF53098">
    <property type="entry name" value="Ribonuclease H-like"/>
    <property type="match status" value="1"/>
</dbReference>
<keyword evidence="2" id="KW-1185">Reference proteome</keyword>
<gene>
    <name evidence="1" type="ORF">CPELLU_LOCUS15509</name>
</gene>
<dbReference type="OrthoDB" id="2379224at2759"/>
<dbReference type="Gene3D" id="3.30.420.10">
    <property type="entry name" value="Ribonuclease H-like superfamily/Ribonuclease H"/>
    <property type="match status" value="1"/>
</dbReference>
<protein>
    <submittedName>
        <fullName evidence="1">6552_t:CDS:1</fullName>
    </submittedName>
</protein>
<evidence type="ECO:0000313" key="2">
    <source>
        <dbReference type="Proteomes" id="UP000789759"/>
    </source>
</evidence>
<reference evidence="1" key="1">
    <citation type="submission" date="2021-06" db="EMBL/GenBank/DDBJ databases">
        <authorList>
            <person name="Kallberg Y."/>
            <person name="Tangrot J."/>
            <person name="Rosling A."/>
        </authorList>
    </citation>
    <scope>NUCLEOTIDE SEQUENCE</scope>
    <source>
        <strain evidence="1">FL966</strain>
    </source>
</reference>
<organism evidence="1 2">
    <name type="scientific">Cetraspora pellucida</name>
    <dbReference type="NCBI Taxonomy" id="1433469"/>
    <lineage>
        <taxon>Eukaryota</taxon>
        <taxon>Fungi</taxon>
        <taxon>Fungi incertae sedis</taxon>
        <taxon>Mucoromycota</taxon>
        <taxon>Glomeromycotina</taxon>
        <taxon>Glomeromycetes</taxon>
        <taxon>Diversisporales</taxon>
        <taxon>Gigasporaceae</taxon>
        <taxon>Cetraspora</taxon>
    </lineage>
</organism>